<comment type="subunit">
    <text evidence="9">Part of the signal recognition particle protein translocation system, which is composed of SRP and FtsY.</text>
</comment>
<keyword evidence="6 9" id="KW-0472">Membrane</keyword>
<dbReference type="Pfam" id="PF02881">
    <property type="entry name" value="SRP54_N"/>
    <property type="match status" value="1"/>
</dbReference>
<feature type="domain" description="SRP54-type proteins GTP-binding" evidence="10">
    <location>
        <begin position="292"/>
        <end position="305"/>
    </location>
</feature>
<evidence type="ECO:0000256" key="1">
    <source>
        <dbReference type="ARBA" id="ARBA00022475"/>
    </source>
</evidence>
<comment type="catalytic activity">
    <reaction evidence="8 9">
        <text>GTP + H2O = GDP + phosphate + H(+)</text>
        <dbReference type="Rhea" id="RHEA:19669"/>
        <dbReference type="ChEBI" id="CHEBI:15377"/>
        <dbReference type="ChEBI" id="CHEBI:15378"/>
        <dbReference type="ChEBI" id="CHEBI:37565"/>
        <dbReference type="ChEBI" id="CHEBI:43474"/>
        <dbReference type="ChEBI" id="CHEBI:58189"/>
        <dbReference type="EC" id="3.6.5.4"/>
    </reaction>
</comment>
<evidence type="ECO:0000313" key="12">
    <source>
        <dbReference type="Proteomes" id="UP000515856"/>
    </source>
</evidence>
<dbReference type="EC" id="3.6.5.4" evidence="9"/>
<dbReference type="SMART" id="SM00963">
    <property type="entry name" value="SRP54_N"/>
    <property type="match status" value="1"/>
</dbReference>
<evidence type="ECO:0000256" key="5">
    <source>
        <dbReference type="ARBA" id="ARBA00023134"/>
    </source>
</evidence>
<dbReference type="GO" id="GO:0006614">
    <property type="term" value="P:SRP-dependent cotranslational protein targeting to membrane"/>
    <property type="evidence" value="ECO:0007669"/>
    <property type="project" value="InterPro"/>
</dbReference>
<dbReference type="GO" id="GO:0005047">
    <property type="term" value="F:signal recognition particle binding"/>
    <property type="evidence" value="ECO:0007669"/>
    <property type="project" value="TreeGrafter"/>
</dbReference>
<dbReference type="RefSeq" id="WP_117454615.1">
    <property type="nucleotide sequence ID" value="NZ_CP060636.1"/>
</dbReference>
<evidence type="ECO:0000256" key="3">
    <source>
        <dbReference type="ARBA" id="ARBA00022741"/>
    </source>
</evidence>
<evidence type="ECO:0000256" key="8">
    <source>
        <dbReference type="ARBA" id="ARBA00048027"/>
    </source>
</evidence>
<evidence type="ECO:0000256" key="7">
    <source>
        <dbReference type="ARBA" id="ARBA00023170"/>
    </source>
</evidence>
<evidence type="ECO:0000256" key="2">
    <source>
        <dbReference type="ARBA" id="ARBA00022490"/>
    </source>
</evidence>
<dbReference type="GO" id="GO:0005886">
    <property type="term" value="C:plasma membrane"/>
    <property type="evidence" value="ECO:0007669"/>
    <property type="project" value="UniProtKB-SubCell"/>
</dbReference>
<dbReference type="HAMAP" id="MF_00920">
    <property type="entry name" value="FtsY"/>
    <property type="match status" value="1"/>
</dbReference>
<dbReference type="PANTHER" id="PTHR43134">
    <property type="entry name" value="SIGNAL RECOGNITION PARTICLE RECEPTOR SUBUNIT ALPHA"/>
    <property type="match status" value="1"/>
</dbReference>
<dbReference type="AlphaFoldDB" id="A0A7G9GLZ2"/>
<dbReference type="EMBL" id="CP060636">
    <property type="protein sequence ID" value="QNM11824.1"/>
    <property type="molecule type" value="Genomic_DNA"/>
</dbReference>
<dbReference type="InterPro" id="IPR003593">
    <property type="entry name" value="AAA+_ATPase"/>
</dbReference>
<dbReference type="SMART" id="SM00962">
    <property type="entry name" value="SRP54"/>
    <property type="match status" value="1"/>
</dbReference>
<dbReference type="GO" id="GO:0003924">
    <property type="term" value="F:GTPase activity"/>
    <property type="evidence" value="ECO:0007669"/>
    <property type="project" value="UniProtKB-UniRule"/>
</dbReference>
<accession>A0A7G9GLZ2</accession>
<gene>
    <name evidence="9 11" type="primary">ftsY</name>
    <name evidence="11" type="ORF">H9Q80_16505</name>
</gene>
<dbReference type="Proteomes" id="UP000515856">
    <property type="component" value="Chromosome"/>
</dbReference>
<keyword evidence="2 9" id="KW-0963">Cytoplasm</keyword>
<proteinExistence type="inferred from homology"/>
<dbReference type="CDD" id="cd17874">
    <property type="entry name" value="FtsY"/>
    <property type="match status" value="1"/>
</dbReference>
<dbReference type="SUPFAM" id="SSF52540">
    <property type="entry name" value="P-loop containing nucleoside triphosphate hydrolases"/>
    <property type="match status" value="1"/>
</dbReference>
<dbReference type="InterPro" id="IPR036225">
    <property type="entry name" value="SRP/SRP_N"/>
</dbReference>
<feature type="binding site" evidence="9">
    <location>
        <begin position="207"/>
        <end position="211"/>
    </location>
    <ligand>
        <name>GTP</name>
        <dbReference type="ChEBI" id="CHEBI:37565"/>
    </ligand>
</feature>
<keyword evidence="1 9" id="KW-1003">Cell membrane</keyword>
<dbReference type="Gene3D" id="1.20.120.140">
    <property type="entry name" value="Signal recognition particle SRP54, nucleotide-binding domain"/>
    <property type="match status" value="1"/>
</dbReference>
<name>A0A7G9GLZ2_9FIRM</name>
<dbReference type="InterPro" id="IPR027417">
    <property type="entry name" value="P-loop_NTPase"/>
</dbReference>
<comment type="similarity">
    <text evidence="9">Belongs to the GTP-binding SRP family. FtsY subfamily.</text>
</comment>
<dbReference type="Gene3D" id="3.40.50.300">
    <property type="entry name" value="P-loop containing nucleotide triphosphate hydrolases"/>
    <property type="match status" value="1"/>
</dbReference>
<feature type="binding site" evidence="9">
    <location>
        <begin position="125"/>
        <end position="132"/>
    </location>
    <ligand>
        <name>GTP</name>
        <dbReference type="ChEBI" id="CHEBI:37565"/>
    </ligand>
</feature>
<sequence>MGIFSKLKKTFSGKQEKDQDRYLSGLDKTKKSFSERIRRLALGFSGVDEEFLEELMIVLLEADIGIKTAQKIVDEVENRAMDQKLKSFHEISECLIEVMHDMYCEKEDEPFHENSDGPTVILMVGVNGSGKTTTTAKLTKQFQEEGKSVVLAAADTFRAGAIDQLAKWADKLNVPCIKGREGGDPSATLVDACRYAKEHQMDVLIGDTAGRLQNKANLMKELEKMRRVCEREIPGAPHEVWLVLDATTGQNGISQAQIFLETTNVTGIILTKMDGTAKGGIVIAIRDLLGLPVKYIGLGEKEDDLRPFDIDSYLYGICEDLLEDD</sequence>
<keyword evidence="5 9" id="KW-0342">GTP-binding</keyword>
<organism evidence="11 12">
    <name type="scientific">[Eubacterium] hominis</name>
    <dbReference type="NCBI Taxonomy" id="2764325"/>
    <lineage>
        <taxon>Bacteria</taxon>
        <taxon>Bacillati</taxon>
        <taxon>Bacillota</taxon>
        <taxon>Erysipelotrichia</taxon>
        <taxon>Erysipelotrichales</taxon>
        <taxon>Erysipelotrichaceae</taxon>
        <taxon>Amedibacillus</taxon>
    </lineage>
</organism>
<protein>
    <recommendedName>
        <fullName evidence="9">Signal recognition particle receptor FtsY</fullName>
        <shortName evidence="9">SRP receptor</shortName>
        <ecNumber evidence="9">3.6.5.4</ecNumber>
    </recommendedName>
</protein>
<reference evidence="11 12" key="1">
    <citation type="submission" date="2020-08" db="EMBL/GenBank/DDBJ databases">
        <authorList>
            <person name="Liu C."/>
            <person name="Sun Q."/>
        </authorList>
    </citation>
    <scope>NUCLEOTIDE SEQUENCE [LARGE SCALE GENOMIC DNA]</scope>
    <source>
        <strain evidence="11 12">NSJ-61</strain>
    </source>
</reference>
<keyword evidence="12" id="KW-1185">Reference proteome</keyword>
<evidence type="ECO:0000259" key="10">
    <source>
        <dbReference type="PROSITE" id="PS00300"/>
    </source>
</evidence>
<dbReference type="KEGG" id="ehn:H9Q80_16505"/>
<dbReference type="SUPFAM" id="SSF47364">
    <property type="entry name" value="Domain of the SRP/SRP receptor G-proteins"/>
    <property type="match status" value="1"/>
</dbReference>
<dbReference type="GO" id="GO:0005525">
    <property type="term" value="F:GTP binding"/>
    <property type="evidence" value="ECO:0007669"/>
    <property type="project" value="UniProtKB-UniRule"/>
</dbReference>
<comment type="function">
    <text evidence="9">Involved in targeting and insertion of nascent membrane proteins into the cytoplasmic membrane. Acts as a receptor for the complex formed by the signal recognition particle (SRP) and the ribosome-nascent chain (RNC).</text>
</comment>
<evidence type="ECO:0000256" key="9">
    <source>
        <dbReference type="HAMAP-Rule" id="MF_00920"/>
    </source>
</evidence>
<evidence type="ECO:0000313" key="11">
    <source>
        <dbReference type="EMBL" id="QNM11824.1"/>
    </source>
</evidence>
<evidence type="ECO:0000256" key="4">
    <source>
        <dbReference type="ARBA" id="ARBA00022801"/>
    </source>
</evidence>
<dbReference type="SMART" id="SM00382">
    <property type="entry name" value="AAA"/>
    <property type="match status" value="1"/>
</dbReference>
<dbReference type="InterPro" id="IPR013822">
    <property type="entry name" value="Signal_recog_particl_SRP54_hlx"/>
</dbReference>
<dbReference type="InterPro" id="IPR042101">
    <property type="entry name" value="SRP54_N_sf"/>
</dbReference>
<keyword evidence="7 9" id="KW-0675">Receptor</keyword>
<dbReference type="InterPro" id="IPR000897">
    <property type="entry name" value="SRP54_GTPase_dom"/>
</dbReference>
<dbReference type="PANTHER" id="PTHR43134:SF1">
    <property type="entry name" value="SIGNAL RECOGNITION PARTICLE RECEPTOR SUBUNIT ALPHA"/>
    <property type="match status" value="1"/>
</dbReference>
<keyword evidence="4 9" id="KW-0378">Hydrolase</keyword>
<comment type="subcellular location">
    <subcellularLocation>
        <location evidence="9">Cell membrane</location>
        <topology evidence="9">Peripheral membrane protein</topology>
        <orientation evidence="9">Cytoplasmic side</orientation>
    </subcellularLocation>
    <subcellularLocation>
        <location evidence="9">Cytoplasm</location>
    </subcellularLocation>
</comment>
<dbReference type="Pfam" id="PF00448">
    <property type="entry name" value="SRP54"/>
    <property type="match status" value="1"/>
</dbReference>
<feature type="binding site" evidence="9">
    <location>
        <begin position="271"/>
        <end position="274"/>
    </location>
    <ligand>
        <name>GTP</name>
        <dbReference type="ChEBI" id="CHEBI:37565"/>
    </ligand>
</feature>
<evidence type="ECO:0000256" key="6">
    <source>
        <dbReference type="ARBA" id="ARBA00023136"/>
    </source>
</evidence>
<dbReference type="FunFam" id="3.40.50.300:FF:000053">
    <property type="entry name" value="Signal recognition particle receptor FtsY"/>
    <property type="match status" value="1"/>
</dbReference>
<dbReference type="PROSITE" id="PS00300">
    <property type="entry name" value="SRP54"/>
    <property type="match status" value="1"/>
</dbReference>
<keyword evidence="3 9" id="KW-0547">Nucleotide-binding</keyword>
<dbReference type="InterPro" id="IPR004390">
    <property type="entry name" value="SR_rcpt_FtsY"/>
</dbReference>
<dbReference type="GO" id="GO:0005737">
    <property type="term" value="C:cytoplasm"/>
    <property type="evidence" value="ECO:0007669"/>
    <property type="project" value="UniProtKB-SubCell"/>
</dbReference>
<dbReference type="NCBIfam" id="TIGR00064">
    <property type="entry name" value="ftsY"/>
    <property type="match status" value="1"/>
</dbReference>